<keyword evidence="3" id="KW-1185">Reference proteome</keyword>
<dbReference type="Gene3D" id="3.60.40.10">
    <property type="entry name" value="PPM-type phosphatase domain"/>
    <property type="match status" value="1"/>
</dbReference>
<sequence length="204" mass="22220">MQYKILSQTTNTYNEDRAQVILRQGFTIFIVADGAGGTGCGNRAAQNTIDYISDMEITKLNVKNPRYWETVITDIDSYLISQNHGGETTVVIVAVCDNVIYGASVGDSSAWLIKEKDQIVDITTAQVRKPLVGCGRVNPTGFGSIRMEGFLLLASDGLTNYITLDKVTETVMKHGIDAGFPLVDLVRLPSGNLWDDITVIIAKG</sequence>
<feature type="domain" description="PPM-type phosphatase" evidence="1">
    <location>
        <begin position="1"/>
        <end position="204"/>
    </location>
</feature>
<dbReference type="InterPro" id="IPR036457">
    <property type="entry name" value="PPM-type-like_dom_sf"/>
</dbReference>
<accession>A0A5S9F1C0</accession>
<organism evidence="2 3">
    <name type="scientific">Uabimicrobium amorphum</name>
    <dbReference type="NCBI Taxonomy" id="2596890"/>
    <lineage>
        <taxon>Bacteria</taxon>
        <taxon>Pseudomonadati</taxon>
        <taxon>Planctomycetota</taxon>
        <taxon>Candidatus Uabimicrobiia</taxon>
        <taxon>Candidatus Uabimicrobiales</taxon>
        <taxon>Candidatus Uabimicrobiaceae</taxon>
        <taxon>Candidatus Uabimicrobium</taxon>
    </lineage>
</organism>
<dbReference type="OrthoDB" id="260493at2"/>
<dbReference type="KEGG" id="uam:UABAM_00848"/>
<dbReference type="RefSeq" id="WP_151966745.1">
    <property type="nucleotide sequence ID" value="NZ_AP019860.1"/>
</dbReference>
<evidence type="ECO:0000259" key="1">
    <source>
        <dbReference type="PROSITE" id="PS51746"/>
    </source>
</evidence>
<name>A0A5S9F1C0_UABAM</name>
<reference evidence="2 3" key="1">
    <citation type="submission" date="2019-08" db="EMBL/GenBank/DDBJ databases">
        <title>Complete genome sequence of Candidatus Uab amorphum.</title>
        <authorList>
            <person name="Shiratori T."/>
            <person name="Suzuki S."/>
            <person name="Kakizawa Y."/>
            <person name="Ishida K."/>
        </authorList>
    </citation>
    <scope>NUCLEOTIDE SEQUENCE [LARGE SCALE GENOMIC DNA]</scope>
    <source>
        <strain evidence="2 3">SRT547</strain>
    </source>
</reference>
<evidence type="ECO:0000313" key="3">
    <source>
        <dbReference type="Proteomes" id="UP000326354"/>
    </source>
</evidence>
<protein>
    <submittedName>
        <fullName evidence="2">Protein phosphatase PhpP</fullName>
    </submittedName>
</protein>
<dbReference type="Proteomes" id="UP000326354">
    <property type="component" value="Chromosome"/>
</dbReference>
<evidence type="ECO:0000313" key="2">
    <source>
        <dbReference type="EMBL" id="BBM82505.1"/>
    </source>
</evidence>
<proteinExistence type="predicted"/>
<dbReference type="SMART" id="SM00332">
    <property type="entry name" value="PP2Cc"/>
    <property type="match status" value="1"/>
</dbReference>
<gene>
    <name evidence="2" type="ORF">UABAM_00848</name>
</gene>
<dbReference type="AlphaFoldDB" id="A0A5S9F1C0"/>
<dbReference type="PROSITE" id="PS51746">
    <property type="entry name" value="PPM_2"/>
    <property type="match status" value="1"/>
</dbReference>
<dbReference type="InterPro" id="IPR001932">
    <property type="entry name" value="PPM-type_phosphatase-like_dom"/>
</dbReference>
<dbReference type="SUPFAM" id="SSF81606">
    <property type="entry name" value="PP2C-like"/>
    <property type="match status" value="1"/>
</dbReference>
<dbReference type="EMBL" id="AP019860">
    <property type="protein sequence ID" value="BBM82505.1"/>
    <property type="molecule type" value="Genomic_DNA"/>
</dbReference>